<dbReference type="InterPro" id="IPR011335">
    <property type="entry name" value="Restrct_endonuc-II-like"/>
</dbReference>
<dbReference type="NCBIfam" id="TIGR00252">
    <property type="entry name" value="YraN family protein"/>
    <property type="match status" value="1"/>
</dbReference>
<name>A0AAE4BTX7_9BACT</name>
<evidence type="ECO:0000313" key="3">
    <source>
        <dbReference type="EMBL" id="MDR6240238.1"/>
    </source>
</evidence>
<keyword evidence="3" id="KW-0255">Endonuclease</keyword>
<dbReference type="AlphaFoldDB" id="A0AAE4BTX7"/>
<dbReference type="RefSeq" id="WP_309940133.1">
    <property type="nucleotide sequence ID" value="NZ_AP025305.1"/>
</dbReference>
<dbReference type="Gene3D" id="3.40.1350.10">
    <property type="match status" value="1"/>
</dbReference>
<dbReference type="InterPro" id="IPR003509">
    <property type="entry name" value="UPF0102_YraN-like"/>
</dbReference>
<comment type="caution">
    <text evidence="3">The sequence shown here is derived from an EMBL/GenBank/DDBJ whole genome shotgun (WGS) entry which is preliminary data.</text>
</comment>
<dbReference type="EMBL" id="JAVDQD010000004">
    <property type="protein sequence ID" value="MDR6240238.1"/>
    <property type="molecule type" value="Genomic_DNA"/>
</dbReference>
<dbReference type="GO" id="GO:0004519">
    <property type="term" value="F:endonuclease activity"/>
    <property type="evidence" value="ECO:0007669"/>
    <property type="project" value="UniProtKB-KW"/>
</dbReference>
<dbReference type="SUPFAM" id="SSF52980">
    <property type="entry name" value="Restriction endonuclease-like"/>
    <property type="match status" value="1"/>
</dbReference>
<reference evidence="3" key="1">
    <citation type="submission" date="2023-07" db="EMBL/GenBank/DDBJ databases">
        <title>Genomic Encyclopedia of Type Strains, Phase IV (KMG-IV): sequencing the most valuable type-strain genomes for metagenomic binning, comparative biology and taxonomic classification.</title>
        <authorList>
            <person name="Goeker M."/>
        </authorList>
    </citation>
    <scope>NUCLEOTIDE SEQUENCE</scope>
    <source>
        <strain evidence="3">DSM 26174</strain>
    </source>
</reference>
<comment type="similarity">
    <text evidence="1 2">Belongs to the UPF0102 family.</text>
</comment>
<accession>A0AAE4BTX7</accession>
<evidence type="ECO:0000256" key="2">
    <source>
        <dbReference type="HAMAP-Rule" id="MF_00048"/>
    </source>
</evidence>
<dbReference type="NCBIfam" id="NF009150">
    <property type="entry name" value="PRK12497.1-3"/>
    <property type="match status" value="1"/>
</dbReference>
<dbReference type="PANTHER" id="PTHR34039">
    <property type="entry name" value="UPF0102 PROTEIN YRAN"/>
    <property type="match status" value="1"/>
</dbReference>
<dbReference type="Proteomes" id="UP001185092">
    <property type="component" value="Unassembled WGS sequence"/>
</dbReference>
<dbReference type="PANTHER" id="PTHR34039:SF1">
    <property type="entry name" value="UPF0102 PROTEIN YRAN"/>
    <property type="match status" value="1"/>
</dbReference>
<dbReference type="CDD" id="cd20736">
    <property type="entry name" value="PoNe_Nuclease"/>
    <property type="match status" value="1"/>
</dbReference>
<organism evidence="3 4">
    <name type="scientific">Aureibacter tunicatorum</name>
    <dbReference type="NCBI Taxonomy" id="866807"/>
    <lineage>
        <taxon>Bacteria</taxon>
        <taxon>Pseudomonadati</taxon>
        <taxon>Bacteroidota</taxon>
        <taxon>Cytophagia</taxon>
        <taxon>Cytophagales</taxon>
        <taxon>Persicobacteraceae</taxon>
        <taxon>Aureibacter</taxon>
    </lineage>
</organism>
<keyword evidence="4" id="KW-1185">Reference proteome</keyword>
<dbReference type="Pfam" id="PF02021">
    <property type="entry name" value="UPF0102"/>
    <property type="match status" value="1"/>
</dbReference>
<dbReference type="GO" id="GO:0003676">
    <property type="term" value="F:nucleic acid binding"/>
    <property type="evidence" value="ECO:0007669"/>
    <property type="project" value="InterPro"/>
</dbReference>
<protein>
    <recommendedName>
        <fullName evidence="2">UPF0102 protein HNQ88_003304</fullName>
    </recommendedName>
</protein>
<keyword evidence="3" id="KW-0378">Hydrolase</keyword>
<dbReference type="InterPro" id="IPR011856">
    <property type="entry name" value="tRNA_endonuc-like_dom_sf"/>
</dbReference>
<proteinExistence type="inferred from homology"/>
<evidence type="ECO:0000256" key="1">
    <source>
        <dbReference type="ARBA" id="ARBA00006738"/>
    </source>
</evidence>
<keyword evidence="3" id="KW-0540">Nuclease</keyword>
<gene>
    <name evidence="3" type="ORF">HNQ88_003304</name>
</gene>
<dbReference type="HAMAP" id="MF_00048">
    <property type="entry name" value="UPF0102"/>
    <property type="match status" value="1"/>
</dbReference>
<sequence>MKNNIDKGSDGENIAKNYLQSKGGIIKEMNFRHSRYEVDLIIVDKNTLVFVEVKTRINNSFGEPEEAVNAKKIDNVQKAANYYQEKINWHGKIRFDIIAVTLTPRIDVLHIIDAF</sequence>
<evidence type="ECO:0000313" key="4">
    <source>
        <dbReference type="Proteomes" id="UP001185092"/>
    </source>
</evidence>